<dbReference type="Pfam" id="PF00899">
    <property type="entry name" value="ThiF"/>
    <property type="match status" value="1"/>
</dbReference>
<evidence type="ECO:0000259" key="1">
    <source>
        <dbReference type="Pfam" id="PF00899"/>
    </source>
</evidence>
<dbReference type="InterPro" id="IPR035985">
    <property type="entry name" value="Ubiquitin-activating_enz"/>
</dbReference>
<comment type="caution">
    <text evidence="2">The sequence shown here is derived from an EMBL/GenBank/DDBJ whole genome shotgun (WGS) entry which is preliminary data.</text>
</comment>
<dbReference type="PANTHER" id="PTHR10953:SF29">
    <property type="entry name" value="NEDD8-ACTIVATING ENZYME E1 REGULATORY SUBUNIT"/>
    <property type="match status" value="1"/>
</dbReference>
<protein>
    <submittedName>
        <fullName evidence="2">NEDD8-activating enzyme E1 regulatory subunit</fullName>
    </submittedName>
</protein>
<dbReference type="SUPFAM" id="SSF69572">
    <property type="entry name" value="Activating enzymes of the ubiquitin-like proteins"/>
    <property type="match status" value="1"/>
</dbReference>
<evidence type="ECO:0000313" key="2">
    <source>
        <dbReference type="EMBL" id="KAK8886348.1"/>
    </source>
</evidence>
<keyword evidence="3" id="KW-1185">Reference proteome</keyword>
<sequence length="504" mass="56780">MSDKQNFQEERNNRQIILWGANGQEAVDNAHIVVLGSDCVASEFLKNIVLHGFGNVTIIDDANVNKEDIMSNFLVDANDLGKPRAESVANLLRELNDTIKVEAKVKSPTDLSFINEEPKPGFIVTCGNLKPSFLAELNKLCREKHIPQGHVQSVGLFGAFYLDAGLHEIYEGPSATNNPYYEVRALKPFPELLEYFKYCQSLTKDSPEYYFIPSPAFFYIAIQNIEKSGGLTSNPLQRPKVIRSAIDKLDVNPIEPIPSILEAKAKIGDYLRDRTPENPLKVFQISEEHPEVNTPFWRMARATSRFYKAHGVLPHYGGCPDLETSTKNYLHIKKIYEEKSKKDWEEIRNDLAQRNEQVSEGVFSNFLKNVFRVDAVEYKPIADSLNFLSPIMPATNAVLTVQVLFTAIRNFYEKNNRQPEDTQADQNELVEEMKKIANGRIKNETEIVDYVKEFSLSKNHIVPSVAATIGAIFAAEVTKIVIHQAKPVKGAFIYNGVTCTGTAF</sequence>
<accession>A0ABR2K653</accession>
<dbReference type="InterPro" id="IPR000594">
    <property type="entry name" value="ThiF_NAD_FAD-bd"/>
</dbReference>
<organism evidence="2 3">
    <name type="scientific">Tritrichomonas musculus</name>
    <dbReference type="NCBI Taxonomy" id="1915356"/>
    <lineage>
        <taxon>Eukaryota</taxon>
        <taxon>Metamonada</taxon>
        <taxon>Parabasalia</taxon>
        <taxon>Tritrichomonadida</taxon>
        <taxon>Tritrichomonadidae</taxon>
        <taxon>Tritrichomonas</taxon>
    </lineage>
</organism>
<feature type="domain" description="THIF-type NAD/FAD binding fold" evidence="1">
    <location>
        <begin position="13"/>
        <end position="491"/>
    </location>
</feature>
<dbReference type="EMBL" id="JAPFFF010000007">
    <property type="protein sequence ID" value="KAK8886348.1"/>
    <property type="molecule type" value="Genomic_DNA"/>
</dbReference>
<dbReference type="Proteomes" id="UP001470230">
    <property type="component" value="Unassembled WGS sequence"/>
</dbReference>
<proteinExistence type="predicted"/>
<dbReference type="InterPro" id="IPR045886">
    <property type="entry name" value="ThiF/MoeB/HesA"/>
</dbReference>
<dbReference type="Gene3D" id="3.40.50.720">
    <property type="entry name" value="NAD(P)-binding Rossmann-like Domain"/>
    <property type="match status" value="2"/>
</dbReference>
<evidence type="ECO:0000313" key="3">
    <source>
        <dbReference type="Proteomes" id="UP001470230"/>
    </source>
</evidence>
<dbReference type="PANTHER" id="PTHR10953">
    <property type="entry name" value="UBIQUITIN-ACTIVATING ENZYME E1"/>
    <property type="match status" value="1"/>
</dbReference>
<name>A0ABR2K653_9EUKA</name>
<reference evidence="2 3" key="1">
    <citation type="submission" date="2024-04" db="EMBL/GenBank/DDBJ databases">
        <title>Tritrichomonas musculus Genome.</title>
        <authorList>
            <person name="Alves-Ferreira E."/>
            <person name="Grigg M."/>
            <person name="Lorenzi H."/>
            <person name="Galac M."/>
        </authorList>
    </citation>
    <scope>NUCLEOTIDE SEQUENCE [LARGE SCALE GENOMIC DNA]</scope>
    <source>
        <strain evidence="2 3">EAF2021</strain>
    </source>
</reference>
<gene>
    <name evidence="2" type="ORF">M9Y10_041811</name>
</gene>